<organism evidence="5 6">
    <name type="scientific">Aerococcus christensenii</name>
    <dbReference type="NCBI Taxonomy" id="87541"/>
    <lineage>
        <taxon>Bacteria</taxon>
        <taxon>Bacillati</taxon>
        <taxon>Bacillota</taxon>
        <taxon>Bacilli</taxon>
        <taxon>Lactobacillales</taxon>
        <taxon>Aerococcaceae</taxon>
        <taxon>Aerococcus</taxon>
    </lineage>
</organism>
<evidence type="ECO:0000256" key="3">
    <source>
        <dbReference type="SAM" id="MobiDB-lite"/>
    </source>
</evidence>
<dbReference type="NCBIfam" id="TIGR01760">
    <property type="entry name" value="tape_meas_TP901"/>
    <property type="match status" value="1"/>
</dbReference>
<evidence type="ECO:0000256" key="2">
    <source>
        <dbReference type="SAM" id="Coils"/>
    </source>
</evidence>
<dbReference type="PANTHER" id="PTHR37813">
    <property type="entry name" value="FELS-2 PROPHAGE PROTEIN"/>
    <property type="match status" value="1"/>
</dbReference>
<keyword evidence="6" id="KW-1185">Reference proteome</keyword>
<evidence type="ECO:0000259" key="4">
    <source>
        <dbReference type="Pfam" id="PF10145"/>
    </source>
</evidence>
<proteinExistence type="predicted"/>
<accession>A0A2I1K7E2</accession>
<keyword evidence="1" id="KW-1188">Viral release from host cell</keyword>
<feature type="region of interest" description="Disordered" evidence="3">
    <location>
        <begin position="1222"/>
        <end position="1270"/>
    </location>
</feature>
<dbReference type="Pfam" id="PF10145">
    <property type="entry name" value="PhageMin_Tail"/>
    <property type="match status" value="1"/>
</dbReference>
<feature type="domain" description="Phage tail tape measure protein" evidence="4">
    <location>
        <begin position="200"/>
        <end position="391"/>
    </location>
</feature>
<reference evidence="5 6" key="1">
    <citation type="submission" date="2017-12" db="EMBL/GenBank/DDBJ databases">
        <title>Phylogenetic diversity of female urinary microbiome.</title>
        <authorList>
            <person name="Thomas-White K."/>
            <person name="Wolfe A.J."/>
        </authorList>
    </citation>
    <scope>NUCLEOTIDE SEQUENCE [LARGE SCALE GENOMIC DNA]</scope>
    <source>
        <strain evidence="5 6">UMB0844</strain>
    </source>
</reference>
<protein>
    <submittedName>
        <fullName evidence="5">Phage tail tape measure protein</fullName>
    </submittedName>
</protein>
<sequence length="1469" mass="158638">MGESVIGKLKVLLDFDGARLEKGLTNAKRSLKAYENAVKTANVVAKSNNFGLKATTTALEGMKALYAGNVKYIDQLRDKLEDAKAKGKGDNVITTLEGNLTRAIAKNVELEDSFKHMRERMLTVNSDFYKFGTSAKNVGHMLVGVGDSISSIGDGFTQIGAVATVGGAIFAKSAIDFERGMVAVKKTTNASASEMRLFESQIREMAKTMPVSTGELQELAATAGQLGVKTKDIAHFTEVMAKVGTATNLTSQQAADSFARFTNITGSGTTTLENLGSALVALGNNFATTESEIMDMAKNMAGSLTAVGVSEDKILGLSTAMSALGIKAERGGTAMSKFFVNMANSVSQGGQSLQQFAQVAGMSADQFAQKFRTDAMGAFQDFINGLAKIKESGGDVIGTLANMGIKESRLRDAILRLVNGHDKLNGALKMSSEEYKKASALDAEYNQQVQSTASQLIIAQNKARDFAISIGQELLPAFIDLMGHTGGLEDTAKNIVSAFQNMSGSTKEAIVKWGGLSLVLGPVISGFGKLTSGIGKGLTTLGEGSIKVANFTAKLKALKQGGIDGSGAILSLSDRLAKVGTDASGAKTAIGHLGTGINKLKGLNAQLSASFTTMAARGGALSPVLTTLSTGFYPLGVAIAATTVAIGAGVVAWKWYHSEAQEAARAAQEFPDISGITGKQADSLRNMSSEFSNLNGIMEATGGASVQYAGEIQSSVGKIATEIKNLNNAKIDDLKNTLSELPGEVQKNVMQAQQASIKESEDQINRAQEISAQISKIYEQARAENRELNQKEIAEVGSLTNELMNIYAKANSDGAEQAKEIYANLCRDLSSLNDQQLAERIRKVDEMIEKENQSYERQREALKKLHESGRIDTSEYERDLAKVEEIHSAHLERMKTAQARAFAEEYERIKKDVNGGEEVAEQALENFLKKTDMTREEFDNIMSRPVEMDGLTTGIAKAFDDATEEAQKSVEKWNAAVGEFADKTGKRLEDLTNDDIKSFIDKIDETGLTWKDLDFVRKNAYIDDNTKDLISDVLFSKEQWESLSFEDKKAVLETIGEDDLQRLCQSLGIDWNEIDPELKKAVIQAEGKEKVEEALRLLGKWDELPMDEKVAILKAQVPSELLSKTIEQMGLWDNQEFVDKFAKIDTNAPDSEQQIAALMAKYGEIPDECVKTLNAQTNAREEVTEKLDEAIQSSKDLGVQDPFVGTGTDAIENVKNLADEASASADNLDSKDPFVETGTDAEGNVTDPENEASSAADVLGSKTPDVQASTNSPDVEAAINRAENAAQDKQFSITGVFNAIGNAVDWIMSHFKTGTPSLSRDMMAVLGDGFRREPFLTPSGVFGVSPATNTLYALPKGTRIWSSINKFQNEAQTRPELQPYLDRLQYYKNGKQSSVLDKISVPKNYTQVMTTTSAHTTEVVGDTYQMNVTIDLIGNSISRSQSDSLIEQLMGSAKRYAEKKGGQINFGIH</sequence>
<gene>
    <name evidence="5" type="ORF">CYJ27_02475</name>
</gene>
<keyword evidence="2" id="KW-0175">Coiled coil</keyword>
<dbReference type="Proteomes" id="UP000234775">
    <property type="component" value="Unassembled WGS sequence"/>
</dbReference>
<evidence type="ECO:0000256" key="1">
    <source>
        <dbReference type="ARBA" id="ARBA00022612"/>
    </source>
</evidence>
<feature type="coiled-coil region" evidence="2">
    <location>
        <begin position="815"/>
        <end position="868"/>
    </location>
</feature>
<dbReference type="PANTHER" id="PTHR37813:SF1">
    <property type="entry name" value="FELS-2 PROPHAGE PROTEIN"/>
    <property type="match status" value="1"/>
</dbReference>
<evidence type="ECO:0000313" key="5">
    <source>
        <dbReference type="EMBL" id="PKY91560.1"/>
    </source>
</evidence>
<dbReference type="RefSeq" id="WP_101659770.1">
    <property type="nucleotide sequence ID" value="NZ_PKGZ01000002.1"/>
</dbReference>
<evidence type="ECO:0000313" key="6">
    <source>
        <dbReference type="Proteomes" id="UP000234775"/>
    </source>
</evidence>
<dbReference type="EMBL" id="PKGZ01000002">
    <property type="protein sequence ID" value="PKY91560.1"/>
    <property type="molecule type" value="Genomic_DNA"/>
</dbReference>
<feature type="coiled-coil region" evidence="2">
    <location>
        <begin position="750"/>
        <end position="791"/>
    </location>
</feature>
<dbReference type="InterPro" id="IPR010090">
    <property type="entry name" value="Phage_tape_meas"/>
</dbReference>
<name>A0A2I1K7E2_9LACT</name>
<comment type="caution">
    <text evidence="5">The sequence shown here is derived from an EMBL/GenBank/DDBJ whole genome shotgun (WGS) entry which is preliminary data.</text>
</comment>